<feature type="domain" description="Endonuclease/exonuclease/phosphatase" evidence="1">
    <location>
        <begin position="19"/>
        <end position="137"/>
    </location>
</feature>
<dbReference type="InterPro" id="IPR036691">
    <property type="entry name" value="Endo/exonu/phosph_ase_sf"/>
</dbReference>
<reference evidence="2 3" key="1">
    <citation type="journal article" date="2017" name="Mol. Plant">
        <title>The Genome of Medicinal Plant Macleaya cordata Provides New Insights into Benzylisoquinoline Alkaloids Metabolism.</title>
        <authorList>
            <person name="Liu X."/>
            <person name="Liu Y."/>
            <person name="Huang P."/>
            <person name="Ma Y."/>
            <person name="Qing Z."/>
            <person name="Tang Q."/>
            <person name="Cao H."/>
            <person name="Cheng P."/>
            <person name="Zheng Y."/>
            <person name="Yuan Z."/>
            <person name="Zhou Y."/>
            <person name="Liu J."/>
            <person name="Tang Z."/>
            <person name="Zhuo Y."/>
            <person name="Zhang Y."/>
            <person name="Yu L."/>
            <person name="Huang J."/>
            <person name="Yang P."/>
            <person name="Peng Q."/>
            <person name="Zhang J."/>
            <person name="Jiang W."/>
            <person name="Zhang Z."/>
            <person name="Lin K."/>
            <person name="Ro D.K."/>
            <person name="Chen X."/>
            <person name="Xiong X."/>
            <person name="Shang Y."/>
            <person name="Huang S."/>
            <person name="Zeng J."/>
        </authorList>
    </citation>
    <scope>NUCLEOTIDE SEQUENCE [LARGE SCALE GENOMIC DNA]</scope>
    <source>
        <strain evidence="3">cv. BLH2017</strain>
        <tissue evidence="2">Root</tissue>
    </source>
</reference>
<evidence type="ECO:0000313" key="2">
    <source>
        <dbReference type="EMBL" id="OVA14685.1"/>
    </source>
</evidence>
<dbReference type="Pfam" id="PF03372">
    <property type="entry name" value="Exo_endo_phos"/>
    <property type="match status" value="1"/>
</dbReference>
<dbReference type="GO" id="GO:0004519">
    <property type="term" value="F:endonuclease activity"/>
    <property type="evidence" value="ECO:0007669"/>
    <property type="project" value="UniProtKB-KW"/>
</dbReference>
<dbReference type="EMBL" id="MVGT01001026">
    <property type="protein sequence ID" value="OVA14685.1"/>
    <property type="molecule type" value="Genomic_DNA"/>
</dbReference>
<dbReference type="SUPFAM" id="SSF56219">
    <property type="entry name" value="DNase I-like"/>
    <property type="match status" value="1"/>
</dbReference>
<protein>
    <submittedName>
        <fullName evidence="2">Endonuclease/exonuclease/phosphatase</fullName>
    </submittedName>
</protein>
<evidence type="ECO:0000313" key="3">
    <source>
        <dbReference type="Proteomes" id="UP000195402"/>
    </source>
</evidence>
<dbReference type="InterPro" id="IPR005135">
    <property type="entry name" value="Endo/exonuclease/phosphatase"/>
</dbReference>
<dbReference type="AlphaFoldDB" id="A0A200QW61"/>
<evidence type="ECO:0000259" key="1">
    <source>
        <dbReference type="Pfam" id="PF03372"/>
    </source>
</evidence>
<keyword evidence="2" id="KW-0540">Nuclease</keyword>
<sequence length="168" mass="18956">MVSTSNDTGMHEWLLTCFYGNPNKPDRITEWNFIVDMASHVSQPWILLGDLNSVFDQSKKKGGIPFNFNDVTDIKSIIAQVGLLDLGFVGPTFTWYNGQNGWARIHKRLDRALGNSDLTSLFPNVLVEHLAPVRSDHAPITISTSPSVKSLSKTFRFFNLWLKEDNCI</sequence>
<dbReference type="OrthoDB" id="1748181at2759"/>
<dbReference type="PANTHER" id="PTHR33710">
    <property type="entry name" value="BNAC02G09200D PROTEIN"/>
    <property type="match status" value="1"/>
</dbReference>
<keyword evidence="3" id="KW-1185">Reference proteome</keyword>
<dbReference type="Proteomes" id="UP000195402">
    <property type="component" value="Unassembled WGS sequence"/>
</dbReference>
<name>A0A200QW61_MACCD</name>
<keyword evidence="2" id="KW-0269">Exonuclease</keyword>
<proteinExistence type="predicted"/>
<keyword evidence="2" id="KW-0255">Endonuclease</keyword>
<keyword evidence="2" id="KW-0378">Hydrolase</keyword>
<dbReference type="InParanoid" id="A0A200QW61"/>
<gene>
    <name evidence="2" type="ORF">BVC80_1817g38</name>
</gene>
<comment type="caution">
    <text evidence="2">The sequence shown here is derived from an EMBL/GenBank/DDBJ whole genome shotgun (WGS) entry which is preliminary data.</text>
</comment>
<dbReference type="Gene3D" id="3.60.10.10">
    <property type="entry name" value="Endonuclease/exonuclease/phosphatase"/>
    <property type="match status" value="1"/>
</dbReference>
<organism evidence="2 3">
    <name type="scientific">Macleaya cordata</name>
    <name type="common">Five-seeded plume-poppy</name>
    <name type="synonym">Bocconia cordata</name>
    <dbReference type="NCBI Taxonomy" id="56857"/>
    <lineage>
        <taxon>Eukaryota</taxon>
        <taxon>Viridiplantae</taxon>
        <taxon>Streptophyta</taxon>
        <taxon>Embryophyta</taxon>
        <taxon>Tracheophyta</taxon>
        <taxon>Spermatophyta</taxon>
        <taxon>Magnoliopsida</taxon>
        <taxon>Ranunculales</taxon>
        <taxon>Papaveraceae</taxon>
        <taxon>Papaveroideae</taxon>
        <taxon>Macleaya</taxon>
    </lineage>
</organism>
<dbReference type="OMA" id="FLANCEW"/>
<dbReference type="GO" id="GO:0004527">
    <property type="term" value="F:exonuclease activity"/>
    <property type="evidence" value="ECO:0007669"/>
    <property type="project" value="UniProtKB-KW"/>
</dbReference>
<dbReference type="PANTHER" id="PTHR33710:SF71">
    <property type="entry name" value="ENDONUCLEASE_EXONUCLEASE_PHOSPHATASE DOMAIN-CONTAINING PROTEIN"/>
    <property type="match status" value="1"/>
</dbReference>
<accession>A0A200QW61</accession>